<dbReference type="PANTHER" id="PTHR16138">
    <property type="entry name" value="MYCOPHENOLIC ACID ACYL-GLUCURONIDE ESTERASE, MITOCHONDRIAL"/>
    <property type="match status" value="1"/>
</dbReference>
<reference evidence="3 4" key="1">
    <citation type="submission" date="2018-01" db="EMBL/GenBank/DDBJ databases">
        <title>The draft genome sequence of Halioglobus japonicus S1-36.</title>
        <authorList>
            <person name="Du Z.-J."/>
            <person name="Shi M.-J."/>
        </authorList>
    </citation>
    <scope>NUCLEOTIDE SEQUENCE [LARGE SCALE GENOMIC DNA]</scope>
    <source>
        <strain evidence="3 4">S1-36</strain>
    </source>
</reference>
<evidence type="ECO:0000313" key="4">
    <source>
        <dbReference type="Proteomes" id="UP000235162"/>
    </source>
</evidence>
<evidence type="ECO:0000256" key="1">
    <source>
        <dbReference type="ARBA" id="ARBA00022801"/>
    </source>
</evidence>
<dbReference type="InterPro" id="IPR022742">
    <property type="entry name" value="Hydrolase_4"/>
</dbReference>
<dbReference type="AlphaFoldDB" id="A0AAP8MGI5"/>
<protein>
    <submittedName>
        <fullName evidence="3">Alpha/beta hydrolase</fullName>
    </submittedName>
</protein>
<dbReference type="Gene3D" id="3.40.50.1820">
    <property type="entry name" value="alpha/beta hydrolase"/>
    <property type="match status" value="1"/>
</dbReference>
<dbReference type="EMBL" id="PKUR01000001">
    <property type="protein sequence ID" value="PLW87458.1"/>
    <property type="molecule type" value="Genomic_DNA"/>
</dbReference>
<proteinExistence type="predicted"/>
<name>A0AAP8MGI5_9GAMM</name>
<dbReference type="GO" id="GO:0004553">
    <property type="term" value="F:hydrolase activity, hydrolyzing O-glycosyl compounds"/>
    <property type="evidence" value="ECO:0007669"/>
    <property type="project" value="TreeGrafter"/>
</dbReference>
<gene>
    <name evidence="3" type="ORF">C0029_02385</name>
</gene>
<sequence>MKMLSRSDDATIAYEHVPGVGPGIVFLSGFNSNMQGDKALYLDQWCREQGRQFTRFDYFGHGSSSGDFAEGTLGRWIEDAIHVFDEVTDGPQLLVGSSMGGWIMLHVALARSERVRALVGIAAAPDFTRGLAEHGLSPEQKLQLELSGLCFIDNCYDDGEPYPISQQLLEEGAGHCLLAGEDIAIPQPVRLLHGQCDGDIPWRTSLKLAEKLTSTDVEVHLVKDGDHRLSRPGDLARLGRTLQALLGQESVHG</sequence>
<dbReference type="InterPro" id="IPR052382">
    <property type="entry name" value="ABHD10_acyl-thioesterase"/>
</dbReference>
<organism evidence="3 4">
    <name type="scientific">Halioglobus japonicus</name>
    <dbReference type="NCBI Taxonomy" id="930805"/>
    <lineage>
        <taxon>Bacteria</taxon>
        <taxon>Pseudomonadati</taxon>
        <taxon>Pseudomonadota</taxon>
        <taxon>Gammaproteobacteria</taxon>
        <taxon>Cellvibrionales</taxon>
        <taxon>Halieaceae</taxon>
        <taxon>Halioglobus</taxon>
    </lineage>
</organism>
<dbReference type="Proteomes" id="UP000235162">
    <property type="component" value="Unassembled WGS sequence"/>
</dbReference>
<dbReference type="InterPro" id="IPR029058">
    <property type="entry name" value="AB_hydrolase_fold"/>
</dbReference>
<feature type="domain" description="Serine aminopeptidase S33" evidence="2">
    <location>
        <begin position="25"/>
        <end position="130"/>
    </location>
</feature>
<dbReference type="RefSeq" id="WP_084200482.1">
    <property type="nucleotide sequence ID" value="NZ_BMYL01000001.1"/>
</dbReference>
<keyword evidence="1 3" id="KW-0378">Hydrolase</keyword>
<dbReference type="Pfam" id="PF12146">
    <property type="entry name" value="Hydrolase_4"/>
    <property type="match status" value="1"/>
</dbReference>
<comment type="caution">
    <text evidence="3">The sequence shown here is derived from an EMBL/GenBank/DDBJ whole genome shotgun (WGS) entry which is preliminary data.</text>
</comment>
<evidence type="ECO:0000313" key="3">
    <source>
        <dbReference type="EMBL" id="PLW87458.1"/>
    </source>
</evidence>
<dbReference type="SUPFAM" id="SSF53474">
    <property type="entry name" value="alpha/beta-Hydrolases"/>
    <property type="match status" value="1"/>
</dbReference>
<dbReference type="PANTHER" id="PTHR16138:SF7">
    <property type="entry name" value="PALMITOYL-PROTEIN THIOESTERASE ABHD10, MITOCHONDRIAL"/>
    <property type="match status" value="1"/>
</dbReference>
<evidence type="ECO:0000259" key="2">
    <source>
        <dbReference type="Pfam" id="PF12146"/>
    </source>
</evidence>
<accession>A0AAP8MGI5</accession>
<keyword evidence="4" id="KW-1185">Reference proteome</keyword>